<feature type="region of interest" description="Disordered" evidence="1">
    <location>
        <begin position="1"/>
        <end position="34"/>
    </location>
</feature>
<name>J9FJB5_9ZZZZ</name>
<proteinExistence type="predicted"/>
<sequence>MTKQNLLVRKQRKKKAQIKAQKKADLTLQTKTNH</sequence>
<gene>
    <name evidence="2" type="ORF">EVA_16890</name>
</gene>
<organism evidence="2">
    <name type="scientific">gut metagenome</name>
    <dbReference type="NCBI Taxonomy" id="749906"/>
    <lineage>
        <taxon>unclassified sequences</taxon>
        <taxon>metagenomes</taxon>
        <taxon>organismal metagenomes</taxon>
    </lineage>
</organism>
<protein>
    <submittedName>
        <fullName evidence="2">Uncharacterized protein</fullName>
    </submittedName>
</protein>
<dbReference type="AlphaFoldDB" id="J9FJB5"/>
<evidence type="ECO:0000256" key="1">
    <source>
        <dbReference type="SAM" id="MobiDB-lite"/>
    </source>
</evidence>
<comment type="caution">
    <text evidence="2">The sequence shown here is derived from an EMBL/GenBank/DDBJ whole genome shotgun (WGS) entry which is preliminary data.</text>
</comment>
<reference evidence="2" key="1">
    <citation type="journal article" date="2012" name="PLoS ONE">
        <title>Gene sets for utilization of primary and secondary nutrition supplies in the distal gut of endangered iberian lynx.</title>
        <authorList>
            <person name="Alcaide M."/>
            <person name="Messina E."/>
            <person name="Richter M."/>
            <person name="Bargiela R."/>
            <person name="Peplies J."/>
            <person name="Huws S.A."/>
            <person name="Newbold C.J."/>
            <person name="Golyshin P.N."/>
            <person name="Simon M.A."/>
            <person name="Lopez G."/>
            <person name="Yakimov M.M."/>
            <person name="Ferrer M."/>
        </authorList>
    </citation>
    <scope>NUCLEOTIDE SEQUENCE</scope>
</reference>
<dbReference type="EMBL" id="AMCI01006056">
    <property type="protein sequence ID" value="EJW95001.1"/>
    <property type="molecule type" value="Genomic_DNA"/>
</dbReference>
<evidence type="ECO:0000313" key="2">
    <source>
        <dbReference type="EMBL" id="EJW95001.1"/>
    </source>
</evidence>
<feature type="compositionally biased region" description="Basic residues" evidence="1">
    <location>
        <begin position="9"/>
        <end position="21"/>
    </location>
</feature>
<accession>J9FJB5</accession>